<evidence type="ECO:0000313" key="2">
    <source>
        <dbReference type="Proteomes" id="UP000236751"/>
    </source>
</evidence>
<gene>
    <name evidence="1" type="ORF">SAMN05216403_10433</name>
</gene>
<dbReference type="Proteomes" id="UP000236751">
    <property type="component" value="Unassembled WGS sequence"/>
</dbReference>
<dbReference type="AlphaFoldDB" id="A0A1H5TAG1"/>
<proteinExistence type="predicted"/>
<accession>A0A1H5TAG1</accession>
<dbReference type="EMBL" id="FNVK01000004">
    <property type="protein sequence ID" value="SEF58977.1"/>
    <property type="molecule type" value="Genomic_DNA"/>
</dbReference>
<name>A0A1H5TAG1_NITMU</name>
<reference evidence="1 2" key="1">
    <citation type="submission" date="2016-10" db="EMBL/GenBank/DDBJ databases">
        <authorList>
            <person name="de Groot N.N."/>
        </authorList>
    </citation>
    <scope>NUCLEOTIDE SEQUENCE [LARGE SCALE GENOMIC DNA]</scope>
    <source>
        <strain evidence="1 2">Nl13</strain>
    </source>
</reference>
<sequence>MDSEATAFLLSDGRFILFMKDRVKQNADHHSIFRYFRFFTEFSCRLFQFYVARLVCYASSRRWLR</sequence>
<organism evidence="1 2">
    <name type="scientific">Nitrosospira multiformis (strain ATCC 25196 / NCIMB 11849 / C 71)</name>
    <dbReference type="NCBI Taxonomy" id="323848"/>
    <lineage>
        <taxon>Bacteria</taxon>
        <taxon>Pseudomonadati</taxon>
        <taxon>Pseudomonadota</taxon>
        <taxon>Betaproteobacteria</taxon>
        <taxon>Nitrosomonadales</taxon>
        <taxon>Nitrosomonadaceae</taxon>
        <taxon>Nitrosospira</taxon>
    </lineage>
</organism>
<evidence type="ECO:0000313" key="1">
    <source>
        <dbReference type="EMBL" id="SEF58977.1"/>
    </source>
</evidence>
<protein>
    <submittedName>
        <fullName evidence="1">Uncharacterized protein</fullName>
    </submittedName>
</protein>